<dbReference type="Proteomes" id="UP000648352">
    <property type="component" value="Unassembled WGS sequence"/>
</dbReference>
<feature type="transmembrane region" description="Helical" evidence="2">
    <location>
        <begin position="73"/>
        <end position="96"/>
    </location>
</feature>
<reference evidence="4 5" key="1">
    <citation type="submission" date="2020-08" db="EMBL/GenBank/DDBJ databases">
        <title>A Genomic Blueprint of the Chicken Gut Microbiome.</title>
        <authorList>
            <person name="Gilroy R."/>
            <person name="Ravi A."/>
            <person name="Getino M."/>
            <person name="Pursley I."/>
            <person name="Horton D.L."/>
            <person name="Alikhan N.-F."/>
            <person name="Baker D."/>
            <person name="Gharbi K."/>
            <person name="Hall N."/>
            <person name="Watson M."/>
            <person name="Adriaenssens E.M."/>
            <person name="Foster-Nyarko E."/>
            <person name="Jarju S."/>
            <person name="Secka A."/>
            <person name="Antonio M."/>
            <person name="Oren A."/>
            <person name="Chaudhuri R."/>
            <person name="La Ragione R.M."/>
            <person name="Hildebrand F."/>
            <person name="Pallen M.J."/>
        </authorList>
    </citation>
    <scope>NUCLEOTIDE SEQUENCE [LARGE SCALE GENOMIC DNA]</scope>
    <source>
        <strain evidence="4 5">Sa4CUA7</strain>
    </source>
</reference>
<keyword evidence="2" id="KW-0472">Membrane</keyword>
<proteinExistence type="predicted"/>
<feature type="region of interest" description="Disordered" evidence="1">
    <location>
        <begin position="24"/>
        <end position="51"/>
    </location>
</feature>
<dbReference type="EMBL" id="JACSQP010000002">
    <property type="protein sequence ID" value="MBD7956713.1"/>
    <property type="molecule type" value="Genomic_DNA"/>
</dbReference>
<feature type="compositionally biased region" description="Basic and acidic residues" evidence="1">
    <location>
        <begin position="27"/>
        <end position="39"/>
    </location>
</feature>
<dbReference type="InterPro" id="IPR012495">
    <property type="entry name" value="TadE-like_dom"/>
</dbReference>
<accession>A0ABR8RZP3</accession>
<feature type="domain" description="TadE-like" evidence="3">
    <location>
        <begin position="67"/>
        <end position="108"/>
    </location>
</feature>
<keyword evidence="2" id="KW-0812">Transmembrane</keyword>
<sequence length="186" mass="19867">MGPEVAHRVGWPWRRRAWRRAGLGAGHAHDGGTRRRDLGGGRSRARRSVRTGDPERLRPVVRLDDAGSSPVEFVLVGALLTVLTLAVLQFGLAVYVRNVVHDAAVEGAFHAALADTSLAEGADRTRTIIARTVGEQFAEQVDVARSTHLGHDAVRVTVRATLPLVGLLGAAQAMEVTAHAPAESLE</sequence>
<protein>
    <submittedName>
        <fullName evidence="4">Pilus assembly protein</fullName>
    </submittedName>
</protein>
<evidence type="ECO:0000256" key="2">
    <source>
        <dbReference type="SAM" id="Phobius"/>
    </source>
</evidence>
<evidence type="ECO:0000256" key="1">
    <source>
        <dbReference type="SAM" id="MobiDB-lite"/>
    </source>
</evidence>
<comment type="caution">
    <text evidence="4">The sequence shown here is derived from an EMBL/GenBank/DDBJ whole genome shotgun (WGS) entry which is preliminary data.</text>
</comment>
<keyword evidence="2" id="KW-1133">Transmembrane helix</keyword>
<gene>
    <name evidence="4" type="ORF">H9651_03605</name>
</gene>
<evidence type="ECO:0000313" key="5">
    <source>
        <dbReference type="Proteomes" id="UP000648352"/>
    </source>
</evidence>
<name>A0ABR8RZP3_9MICO</name>
<evidence type="ECO:0000259" key="3">
    <source>
        <dbReference type="Pfam" id="PF07811"/>
    </source>
</evidence>
<organism evidence="4 5">
    <name type="scientific">Microbacterium pullorum</name>
    <dbReference type="NCBI Taxonomy" id="2762236"/>
    <lineage>
        <taxon>Bacteria</taxon>
        <taxon>Bacillati</taxon>
        <taxon>Actinomycetota</taxon>
        <taxon>Actinomycetes</taxon>
        <taxon>Micrococcales</taxon>
        <taxon>Microbacteriaceae</taxon>
        <taxon>Microbacterium</taxon>
    </lineage>
</organism>
<evidence type="ECO:0000313" key="4">
    <source>
        <dbReference type="EMBL" id="MBD7956713.1"/>
    </source>
</evidence>
<dbReference type="Pfam" id="PF07811">
    <property type="entry name" value="TadE"/>
    <property type="match status" value="1"/>
</dbReference>
<keyword evidence="5" id="KW-1185">Reference proteome</keyword>